<dbReference type="Proteomes" id="UP000248925">
    <property type="component" value="Unassembled WGS sequence"/>
</dbReference>
<accession>A0A2W4CXS7</accession>
<evidence type="ECO:0000313" key="3">
    <source>
        <dbReference type="Proteomes" id="UP000248925"/>
    </source>
</evidence>
<dbReference type="RefSeq" id="WP_111159579.1">
    <property type="nucleotide sequence ID" value="NZ_PCDP01000019.1"/>
</dbReference>
<gene>
    <name evidence="2" type="ORF">CPY51_07065</name>
</gene>
<keyword evidence="1" id="KW-0732">Signal</keyword>
<dbReference type="EMBL" id="PCDP01000019">
    <property type="protein sequence ID" value="PZM15578.1"/>
    <property type="molecule type" value="Genomic_DNA"/>
</dbReference>
<evidence type="ECO:0000313" key="2">
    <source>
        <dbReference type="EMBL" id="PZM15578.1"/>
    </source>
</evidence>
<comment type="caution">
    <text evidence="2">The sequence shown here is derived from an EMBL/GenBank/DDBJ whole genome shotgun (WGS) entry which is preliminary data.</text>
</comment>
<keyword evidence="3" id="KW-1185">Reference proteome</keyword>
<feature type="chain" id="PRO_5016066264" evidence="1">
    <location>
        <begin position="20"/>
        <end position="77"/>
    </location>
</feature>
<dbReference type="AlphaFoldDB" id="A0A2W4CXS7"/>
<protein>
    <submittedName>
        <fullName evidence="2">Uncharacterized protein</fullName>
    </submittedName>
</protein>
<evidence type="ECO:0000256" key="1">
    <source>
        <dbReference type="SAM" id="SignalP"/>
    </source>
</evidence>
<reference evidence="2 3" key="1">
    <citation type="journal article" date="2018" name="Sci. Rep.">
        <title>Rhizobium tumorigenes sp. nov., a novel plant tumorigenic bacterium isolated from cane gall tumors on thornless blackberry.</title>
        <authorList>
            <person name="Kuzmanovi N."/>
            <person name="Smalla K."/>
            <person name="Gronow S."/>
            <person name="PuBawska J."/>
        </authorList>
    </citation>
    <scope>NUCLEOTIDE SEQUENCE [LARGE SCALE GENOMIC DNA]</scope>
    <source>
        <strain evidence="2 3">CCBAU 85046</strain>
    </source>
</reference>
<organism evidence="2 3">
    <name type="scientific">Rhizobium tubonense</name>
    <dbReference type="NCBI Taxonomy" id="484088"/>
    <lineage>
        <taxon>Bacteria</taxon>
        <taxon>Pseudomonadati</taxon>
        <taxon>Pseudomonadota</taxon>
        <taxon>Alphaproteobacteria</taxon>
        <taxon>Hyphomicrobiales</taxon>
        <taxon>Rhizobiaceae</taxon>
        <taxon>Rhizobium/Agrobacterium group</taxon>
        <taxon>Rhizobium</taxon>
    </lineage>
</organism>
<name>A0A2W4CXS7_9HYPH</name>
<feature type="signal peptide" evidence="1">
    <location>
        <begin position="1"/>
        <end position="19"/>
    </location>
</feature>
<sequence>MKKILVASAIALASLAASALPSNATTIVIGDNDSNYRRHYDDRRDWDHHRHHHDCYTKRYTGWHHGHKVYREERVCR</sequence>
<proteinExistence type="predicted"/>